<reference evidence="2 3" key="1">
    <citation type="submission" date="2019-11" db="EMBL/GenBank/DDBJ databases">
        <title>Whole genome sequence of Oryza granulata.</title>
        <authorList>
            <person name="Li W."/>
        </authorList>
    </citation>
    <scope>NUCLEOTIDE SEQUENCE [LARGE SCALE GENOMIC DNA]</scope>
    <source>
        <strain evidence="3">cv. Menghai</strain>
        <tissue evidence="2">Leaf</tissue>
    </source>
</reference>
<evidence type="ECO:0000313" key="2">
    <source>
        <dbReference type="EMBL" id="KAF0935352.1"/>
    </source>
</evidence>
<dbReference type="EMBL" id="SPHZ02000001">
    <property type="protein sequence ID" value="KAF0935352.1"/>
    <property type="molecule type" value="Genomic_DNA"/>
</dbReference>
<dbReference type="PANTHER" id="PTHR35303">
    <property type="entry name" value="OS02G0197800 PROTEIN"/>
    <property type="match status" value="1"/>
</dbReference>
<organism evidence="2 3">
    <name type="scientific">Oryza meyeriana var. granulata</name>
    <dbReference type="NCBI Taxonomy" id="110450"/>
    <lineage>
        <taxon>Eukaryota</taxon>
        <taxon>Viridiplantae</taxon>
        <taxon>Streptophyta</taxon>
        <taxon>Embryophyta</taxon>
        <taxon>Tracheophyta</taxon>
        <taxon>Spermatophyta</taxon>
        <taxon>Magnoliopsida</taxon>
        <taxon>Liliopsida</taxon>
        <taxon>Poales</taxon>
        <taxon>Poaceae</taxon>
        <taxon>BOP clade</taxon>
        <taxon>Oryzoideae</taxon>
        <taxon>Oryzeae</taxon>
        <taxon>Oryzinae</taxon>
        <taxon>Oryza</taxon>
        <taxon>Oryza meyeriana</taxon>
    </lineage>
</organism>
<gene>
    <name evidence="2" type="ORF">E2562_032047</name>
</gene>
<dbReference type="OrthoDB" id="19707at2759"/>
<name>A0A6G1FEY0_9ORYZ</name>
<dbReference type="InterPro" id="IPR010376">
    <property type="entry name" value="GBBH-like_N"/>
</dbReference>
<dbReference type="AlphaFoldDB" id="A0A6G1FEY0"/>
<dbReference type="PANTHER" id="PTHR35303:SF5">
    <property type="entry name" value="OS02G0197800 PROTEIN"/>
    <property type="match status" value="1"/>
</dbReference>
<comment type="caution">
    <text evidence="2">The sequence shown here is derived from an EMBL/GenBank/DDBJ whole genome shotgun (WGS) entry which is preliminary data.</text>
</comment>
<dbReference type="Proteomes" id="UP000479710">
    <property type="component" value="Unassembled WGS sequence"/>
</dbReference>
<evidence type="ECO:0000313" key="3">
    <source>
        <dbReference type="Proteomes" id="UP000479710"/>
    </source>
</evidence>
<feature type="domain" description="Gamma-butyrobetaine hydroxylase-like N-terminal" evidence="1">
    <location>
        <begin position="24"/>
        <end position="61"/>
    </location>
</feature>
<accession>A0A6G1FEY0</accession>
<dbReference type="EMBL" id="SPHZ02000001">
    <property type="protein sequence ID" value="KAF0935354.1"/>
    <property type="molecule type" value="Genomic_DNA"/>
</dbReference>
<dbReference type="EMBL" id="SPHZ02000001">
    <property type="protein sequence ID" value="KAF0935355.1"/>
    <property type="molecule type" value="Genomic_DNA"/>
</dbReference>
<dbReference type="Pfam" id="PF06155">
    <property type="entry name" value="GBBH-like_N"/>
    <property type="match status" value="1"/>
</dbReference>
<keyword evidence="3" id="KW-1185">Reference proteome</keyword>
<protein>
    <recommendedName>
        <fullName evidence="1">Gamma-butyrobetaine hydroxylase-like N-terminal domain-containing protein</fullName>
    </recommendedName>
</protein>
<sequence>MAAAMGAAVRRLHAAQPPRLTKLAVEVEFADGSSFRLPAEFLRVYSPAADSKIRSVAGEKVILENLRLGVHASLETRGPSSPSREVHCCKPARLDSTQSHLTRTLVTRVLPVPSPSPPAPPPLQPVAGATLPVRGGIASHRAAGAGISALPVILRSGRDLPALLIQVRHSWLCLPGCLAGTAAWGFSVYCEKSRAQAE</sequence>
<dbReference type="EMBL" id="SPHZ02000001">
    <property type="protein sequence ID" value="KAF0935356.1"/>
    <property type="molecule type" value="Genomic_DNA"/>
</dbReference>
<proteinExistence type="predicted"/>
<dbReference type="EMBL" id="SPHZ02000001">
    <property type="protein sequence ID" value="KAF0935353.1"/>
    <property type="molecule type" value="Genomic_DNA"/>
</dbReference>
<evidence type="ECO:0000259" key="1">
    <source>
        <dbReference type="Pfam" id="PF06155"/>
    </source>
</evidence>